<feature type="transmembrane region" description="Helical" evidence="6">
    <location>
        <begin position="306"/>
        <end position="328"/>
    </location>
</feature>
<evidence type="ECO:0000256" key="3">
    <source>
        <dbReference type="ARBA" id="ARBA00022692"/>
    </source>
</evidence>
<keyword evidence="4 6" id="KW-1133">Transmembrane helix</keyword>
<dbReference type="AlphaFoldDB" id="A0A1W1DU04"/>
<feature type="transmembrane region" description="Helical" evidence="6">
    <location>
        <begin position="68"/>
        <end position="91"/>
    </location>
</feature>
<reference evidence="7" key="1">
    <citation type="submission" date="2016-10" db="EMBL/GenBank/DDBJ databases">
        <authorList>
            <person name="de Groot N.N."/>
        </authorList>
    </citation>
    <scope>NUCLEOTIDE SEQUENCE</scope>
</reference>
<dbReference type="PANTHER" id="PTHR33529">
    <property type="entry name" value="SLR0882 PROTEIN-RELATED"/>
    <property type="match status" value="1"/>
</dbReference>
<evidence type="ECO:0000256" key="6">
    <source>
        <dbReference type="SAM" id="Phobius"/>
    </source>
</evidence>
<evidence type="ECO:0000256" key="5">
    <source>
        <dbReference type="ARBA" id="ARBA00023136"/>
    </source>
</evidence>
<evidence type="ECO:0000256" key="1">
    <source>
        <dbReference type="ARBA" id="ARBA00004651"/>
    </source>
</evidence>
<evidence type="ECO:0000256" key="2">
    <source>
        <dbReference type="ARBA" id="ARBA00022475"/>
    </source>
</evidence>
<evidence type="ECO:0000256" key="4">
    <source>
        <dbReference type="ARBA" id="ARBA00022989"/>
    </source>
</evidence>
<feature type="transmembrane region" description="Helical" evidence="6">
    <location>
        <begin position="334"/>
        <end position="353"/>
    </location>
</feature>
<evidence type="ECO:0000313" key="7">
    <source>
        <dbReference type="EMBL" id="SFV85258.1"/>
    </source>
</evidence>
<organism evidence="7">
    <name type="scientific">hydrothermal vent metagenome</name>
    <dbReference type="NCBI Taxonomy" id="652676"/>
    <lineage>
        <taxon>unclassified sequences</taxon>
        <taxon>metagenomes</taxon>
        <taxon>ecological metagenomes</taxon>
    </lineage>
</organism>
<keyword evidence="5 6" id="KW-0472">Membrane</keyword>
<protein>
    <submittedName>
        <fullName evidence="7">FIG000906: Predicted Permease</fullName>
    </submittedName>
</protein>
<keyword evidence="2" id="KW-1003">Cell membrane</keyword>
<dbReference type="InterPro" id="IPR030923">
    <property type="entry name" value="LptG"/>
</dbReference>
<proteinExistence type="predicted"/>
<gene>
    <name evidence="7" type="ORF">MNB_SUP05-SYMBIONT-4-252</name>
</gene>
<feature type="transmembrane region" description="Helical" evidence="6">
    <location>
        <begin position="12"/>
        <end position="32"/>
    </location>
</feature>
<dbReference type="InterPro" id="IPR005495">
    <property type="entry name" value="LptG/LptF_permease"/>
</dbReference>
<name>A0A1W1DU04_9ZZZZ</name>
<accession>A0A1W1DU04</accession>
<keyword evidence="3 6" id="KW-0812">Transmembrane</keyword>
<dbReference type="Pfam" id="PF03739">
    <property type="entry name" value="LptF_LptG"/>
    <property type="match status" value="1"/>
</dbReference>
<dbReference type="PANTHER" id="PTHR33529:SF2">
    <property type="entry name" value="LIPOPOLYSACCHARIDE EXPORT SYSTEM PERMEASE PROTEIN LPTG"/>
    <property type="match status" value="1"/>
</dbReference>
<feature type="transmembrane region" description="Helical" evidence="6">
    <location>
        <begin position="103"/>
        <end position="124"/>
    </location>
</feature>
<dbReference type="EMBL" id="FPHY01000019">
    <property type="protein sequence ID" value="SFV85258.1"/>
    <property type="molecule type" value="Genomic_DNA"/>
</dbReference>
<feature type="transmembrane region" description="Helical" evidence="6">
    <location>
        <begin position="276"/>
        <end position="294"/>
    </location>
</feature>
<dbReference type="GO" id="GO:0043190">
    <property type="term" value="C:ATP-binding cassette (ABC) transporter complex"/>
    <property type="evidence" value="ECO:0007669"/>
    <property type="project" value="InterPro"/>
</dbReference>
<dbReference type="GO" id="GO:0015920">
    <property type="term" value="P:lipopolysaccharide transport"/>
    <property type="evidence" value="ECO:0007669"/>
    <property type="project" value="TreeGrafter"/>
</dbReference>
<feature type="transmembrane region" description="Helical" evidence="6">
    <location>
        <begin position="44"/>
        <end position="62"/>
    </location>
</feature>
<dbReference type="GO" id="GO:0055085">
    <property type="term" value="P:transmembrane transport"/>
    <property type="evidence" value="ECO:0007669"/>
    <property type="project" value="InterPro"/>
</dbReference>
<dbReference type="NCBIfam" id="TIGR04408">
    <property type="entry name" value="LptG_lptG"/>
    <property type="match status" value="1"/>
</dbReference>
<sequence>MKIINAYIIKTLLLYTLSVMTVWISVYALFNFVNEVKFIGQQDYTILVALLYVVADLPAVIYSHSPVIILLGCLLGMGHLASTSQLIIIRGSGVSIMQIAQKVVVTGLLFIFIVTLSGEFITPITTDYAESYKNKALGRTTSTSQQGFWLKDKNTIINVKKNFDGNIFSGVTLIKLDNSNHLNSIFYTDKAVFNEGNLKLEKTKQYQLTQTDKFTKIQSKIHQNYNTKMSFEQDLVDALKKKPKELSSWNVYKHMVFLNNNGLASEVYKIELYKRIIKPITLVAMLMLSMLFIFGSLRDANLSKKIFLGVVISLFFELSSRISGVISLRFNYDPFFSASAPTLIALVIAFLLLKRKSLNS</sequence>
<comment type="subcellular location">
    <subcellularLocation>
        <location evidence="1">Cell membrane</location>
        <topology evidence="1">Multi-pass membrane protein</topology>
    </subcellularLocation>
</comment>